<comment type="similarity">
    <text evidence="1">Belongs to the asfivirus MGF 505 family.</text>
</comment>
<keyword evidence="2" id="KW-0472">Membrane</keyword>
<organismHost>
    <name type="scientific">Potamochoerus larvatus</name>
    <name type="common">Bushpig</name>
    <dbReference type="NCBI Taxonomy" id="273792"/>
</organismHost>
<proteinExistence type="inferred from homology"/>
<organism evidence="3">
    <name type="scientific">African swine fever virus</name>
    <name type="common">ASFV</name>
    <dbReference type="NCBI Taxonomy" id="10497"/>
    <lineage>
        <taxon>Viruses</taxon>
        <taxon>Varidnaviria</taxon>
        <taxon>Bamfordvirae</taxon>
        <taxon>Nucleocytoviricota</taxon>
        <taxon>Pokkesviricetes</taxon>
        <taxon>Asfuvirales</taxon>
        <taxon>Asfarviridae</taxon>
        <taxon>Asfivirus</taxon>
        <taxon>Asfivirus haemorrhagiae</taxon>
    </lineage>
</organism>
<keyword evidence="2" id="KW-0812">Transmembrane</keyword>
<dbReference type="Pfam" id="PF03158">
    <property type="entry name" value="DUF249"/>
    <property type="match status" value="1"/>
</dbReference>
<keyword evidence="2" id="KW-1133">Transmembrane helix</keyword>
<feature type="transmembrane region" description="Helical" evidence="2">
    <location>
        <begin position="217"/>
        <end position="240"/>
    </location>
</feature>
<organismHost>
    <name type="scientific">Ornithodoros</name>
    <name type="common">relapsing fever ticks</name>
    <dbReference type="NCBI Taxonomy" id="6937"/>
</organismHost>
<organismHost>
    <name type="scientific">Phacochoerus africanus</name>
    <name type="common">Warthog</name>
    <dbReference type="NCBI Taxonomy" id="41426"/>
</organismHost>
<evidence type="ECO:0000256" key="1">
    <source>
        <dbReference type="ARBA" id="ARBA00005608"/>
    </source>
</evidence>
<name>A0A6G7KTM4_ASF</name>
<accession>A0A6G7KTM4</accession>
<evidence type="ECO:0000256" key="2">
    <source>
        <dbReference type="SAM" id="Phobius"/>
    </source>
</evidence>
<dbReference type="EMBL" id="MN641876">
    <property type="protein sequence ID" value="QII88717.1"/>
    <property type="molecule type" value="Genomic_DNA"/>
</dbReference>
<organismHost>
    <name type="scientific">Ornithodoros moubata</name>
    <name type="common">Soft tick</name>
    <name type="synonym">Argasid tick</name>
    <dbReference type="NCBI Taxonomy" id="6938"/>
</organismHost>
<organismHost>
    <name type="scientific">Sus scrofa</name>
    <name type="common">Pig</name>
    <dbReference type="NCBI Taxonomy" id="9823"/>
</organismHost>
<protein>
    <submittedName>
        <fullName evidence="3">p505_5R</fullName>
    </submittedName>
</protein>
<dbReference type="SMR" id="A0A6G7KTM4"/>
<gene>
    <name evidence="3" type="primary">505_5R</name>
</gene>
<feature type="transmembrane region" description="Helical" evidence="2">
    <location>
        <begin position="190"/>
        <end position="210"/>
    </location>
</feature>
<reference evidence="3" key="1">
    <citation type="submission" date="2019-11" db="EMBL/GenBank/DDBJ databases">
        <authorList>
            <person name="Ndlovu S.S."/>
            <person name="Carulei O."/>
        </authorList>
    </citation>
    <scope>NUCLEOTIDE SEQUENCE [LARGE SCALE GENOMIC DNA]</scope>
    <source>
        <strain evidence="3">RSA_W1_1999</strain>
    </source>
</reference>
<dbReference type="InterPro" id="IPR004858">
    <property type="entry name" value="MGF_505"/>
</dbReference>
<sequence length="502" mass="59324">MFSLQEICRKNIYFLPVWLSVHVFQRLRLYWEKHGSLQRIGDDYVLIQQDLIIPINAALRMAGEEGSVVVVQLLLLWEGNIHYAIIRALEGVHYTLLRMLYVQIEDCHDILPLFQDPKIFAKCHVLHISCIILCLVLHAVQNDMPCILQDYTTHLCGEDIQVVFATACRSQKYDIVRWMGQNIAIYNPEVIFIIAFVTIYTTLLSIRYTLLFNHRIYIMYANIVSLLSQHLVWAAGMGLLHFMLETLQYGGDVSIPVLSVAVQYVHRKVLHYFLRRKNLYQEDLAELLLLAIRADCSTKTLYLLLSYLYYSIYNIRTKILQCVQEYATTIIIQILWKRKIYLLRPILADFIRYHTYTYMVHFMRVFSIHPEKMFKMAARESREDLFIQFSKNVCKEPTDTLHYLKSLLYTMRHTEGKQLLFYTIHILYKACHLQSTEMFILARFYARHIAVFQFISICQDLSKLYIIIKNLLLQCLWIAITKNYPQLIRTIQTDMCYVLNFG</sequence>
<organismHost>
    <name type="scientific">Phacochoerus aethiopicus</name>
    <name type="common">Warthog</name>
    <dbReference type="NCBI Taxonomy" id="85517"/>
</organismHost>
<evidence type="ECO:0000313" key="3">
    <source>
        <dbReference type="EMBL" id="QII88717.1"/>
    </source>
</evidence>